<evidence type="ECO:0000256" key="1">
    <source>
        <dbReference type="ARBA" id="ARBA00005655"/>
    </source>
</evidence>
<keyword evidence="2" id="KW-0175">Coiled coil</keyword>
<feature type="compositionally biased region" description="Basic and acidic residues" evidence="3">
    <location>
        <begin position="282"/>
        <end position="364"/>
    </location>
</feature>
<dbReference type="Proteomes" id="UP001652680">
    <property type="component" value="Unassembled WGS sequence"/>
</dbReference>
<feature type="compositionally biased region" description="Basic and acidic residues" evidence="3">
    <location>
        <begin position="242"/>
        <end position="259"/>
    </location>
</feature>
<feature type="region of interest" description="Disordered" evidence="3">
    <location>
        <begin position="242"/>
        <end position="424"/>
    </location>
</feature>
<dbReference type="GO" id="GO:0005685">
    <property type="term" value="C:U1 snRNP"/>
    <property type="evidence" value="ECO:0007669"/>
    <property type="project" value="InterPro"/>
</dbReference>
<reference evidence="5" key="1">
    <citation type="journal article" date="2021" name="Elife">
        <title>Highly contiguous assemblies of 101 drosophilid genomes.</title>
        <authorList>
            <person name="Kim B.Y."/>
            <person name="Wang J.R."/>
            <person name="Miller D.E."/>
            <person name="Barmina O."/>
            <person name="Delaney E."/>
            <person name="Thompson A."/>
            <person name="Comeault A.A."/>
            <person name="Peede D."/>
            <person name="D'Agostino E.R."/>
            <person name="Pelaez J."/>
            <person name="Aguilar J.M."/>
            <person name="Haji D."/>
            <person name="Matsunaga T."/>
            <person name="Armstrong E.E."/>
            <person name="Zych M."/>
            <person name="Ogawa Y."/>
            <person name="Stamenkovic-Radak M."/>
            <person name="Jelic M."/>
            <person name="Veselinovic M.S."/>
            <person name="Tanaskovic M."/>
            <person name="Eric P."/>
            <person name="Gao J.J."/>
            <person name="Katoh T.K."/>
            <person name="Toda M.J."/>
            <person name="Watabe H."/>
            <person name="Watada M."/>
            <person name="Davis J.S."/>
            <person name="Moyle L.C."/>
            <person name="Manoli G."/>
            <person name="Bertolini E."/>
            <person name="Kostal V."/>
            <person name="Hawley R.S."/>
            <person name="Takahashi A."/>
            <person name="Jones C.D."/>
            <person name="Price D.K."/>
            <person name="Whiteman N."/>
            <person name="Kopp A."/>
            <person name="Matute D.R."/>
            <person name="Petrov D.A."/>
        </authorList>
    </citation>
    <scope>NUCLEOTIDE SEQUENCE [LARGE SCALE GENOMIC DNA]</scope>
</reference>
<organism evidence="6">
    <name type="scientific">Drosophila rhopaloa</name>
    <name type="common">Fruit fly</name>
    <dbReference type="NCBI Taxonomy" id="1041015"/>
    <lineage>
        <taxon>Eukaryota</taxon>
        <taxon>Metazoa</taxon>
        <taxon>Ecdysozoa</taxon>
        <taxon>Arthropoda</taxon>
        <taxon>Hexapoda</taxon>
        <taxon>Insecta</taxon>
        <taxon>Pterygota</taxon>
        <taxon>Neoptera</taxon>
        <taxon>Endopterygota</taxon>
        <taxon>Diptera</taxon>
        <taxon>Brachycera</taxon>
        <taxon>Muscomorpha</taxon>
        <taxon>Ephydroidea</taxon>
        <taxon>Drosophilidae</taxon>
        <taxon>Drosophila</taxon>
        <taxon>Sophophora</taxon>
    </lineage>
</organism>
<protein>
    <submittedName>
        <fullName evidence="6">RNA-binding protein Luc7-like 1</fullName>
    </submittedName>
</protein>
<proteinExistence type="inferred from homology"/>
<accession>A0A6P4F719</accession>
<evidence type="ECO:0000313" key="5">
    <source>
        <dbReference type="Proteomes" id="UP001652680"/>
    </source>
</evidence>
<gene>
    <name evidence="6" type="primary">LOC108049414</name>
    <name evidence="4" type="synonym">108049414</name>
</gene>
<sequence>MSAPSNKMSATDQMRAMLDQLMGTTRNGDERQLKFSDTRVCKSFLLDCCPHDILASTRMDLGECPKVHDLAFRADYESAAKTRDYYYDIEAMEHLQAFIADCDRRTDSAKQRLKETQEELTAEVAEKANAVHGLAEEIGKKLAKAEALGEAGEVEDSMELMKEIEELRAKKIKAEHEYRTSMPASTYQQQKLRVCEVCSAYLGIHDNDIRLADHFGGKLHLGFLTIREKLIELEKTAAPRKAELKRTGKMTDRDDEGRGRNRYFVGGRELDRRSRVHRSRSRERQRNRDAERERPNNGRGPDEKGGERPKESAEGAERPERAGERGGGRRDDRDNHGRDHRERERDGRRDRERHGRNDRGRFGDRGGGGGGGHHREDRRRSRSRERSPRERRNFNHFRDGGGGGGGGGNGQRRRSYSRERYSRR</sequence>
<dbReference type="RefSeq" id="XP_016986082.1">
    <property type="nucleotide sequence ID" value="XM_017130593.1"/>
</dbReference>
<feature type="compositionally biased region" description="Gly residues" evidence="3">
    <location>
        <begin position="400"/>
        <end position="410"/>
    </location>
</feature>
<feature type="coiled-coil region" evidence="2">
    <location>
        <begin position="99"/>
        <end position="130"/>
    </location>
</feature>
<feature type="compositionally biased region" description="Basic and acidic residues" evidence="3">
    <location>
        <begin position="373"/>
        <end position="399"/>
    </location>
</feature>
<dbReference type="EnsemblMetazoa" id="XM_017130593.2">
    <property type="protein sequence ID" value="XP_016986082.1"/>
    <property type="gene ID" value="LOC108049414"/>
</dbReference>
<dbReference type="GO" id="GO:0006376">
    <property type="term" value="P:mRNA splice site recognition"/>
    <property type="evidence" value="ECO:0007669"/>
    <property type="project" value="InterPro"/>
</dbReference>
<dbReference type="Pfam" id="PF03194">
    <property type="entry name" value="LUC7"/>
    <property type="match status" value="1"/>
</dbReference>
<comment type="similarity">
    <text evidence="1">Belongs to the Luc7 family.</text>
</comment>
<name>A0A6P4F719_DRORH</name>
<dbReference type="GO" id="GO:0003729">
    <property type="term" value="F:mRNA binding"/>
    <property type="evidence" value="ECO:0007669"/>
    <property type="project" value="InterPro"/>
</dbReference>
<evidence type="ECO:0000313" key="4">
    <source>
        <dbReference type="EnsemblMetazoa" id="XP_016986082.1"/>
    </source>
</evidence>
<dbReference type="InterPro" id="IPR004882">
    <property type="entry name" value="Luc7-rel"/>
</dbReference>
<reference evidence="6" key="2">
    <citation type="submission" date="2025-04" db="UniProtKB">
        <authorList>
            <consortium name="RefSeq"/>
        </authorList>
    </citation>
    <scope>IDENTIFICATION</scope>
</reference>
<evidence type="ECO:0000313" key="6">
    <source>
        <dbReference type="RefSeq" id="XP_016986082.1"/>
    </source>
</evidence>
<dbReference type="AlphaFoldDB" id="A0A6P4F719"/>
<evidence type="ECO:0000256" key="2">
    <source>
        <dbReference type="SAM" id="Coils"/>
    </source>
</evidence>
<evidence type="ECO:0000256" key="3">
    <source>
        <dbReference type="SAM" id="MobiDB-lite"/>
    </source>
</evidence>
<keyword evidence="5" id="KW-1185">Reference proteome</keyword>
<dbReference type="GeneID" id="108049414"/>
<dbReference type="PANTHER" id="PTHR12375">
    <property type="entry name" value="RNA-BINDING PROTEIN LUC7-RELATED"/>
    <property type="match status" value="1"/>
</dbReference>
<dbReference type="OrthoDB" id="153872at2759"/>
<reference evidence="4" key="3">
    <citation type="submission" date="2025-05" db="UniProtKB">
        <authorList>
            <consortium name="EnsemblMetazoa"/>
        </authorList>
    </citation>
    <scope>IDENTIFICATION</scope>
</reference>